<accession>A0A931HAM2</accession>
<protein>
    <submittedName>
        <fullName evidence="1">Uncharacterized protein</fullName>
    </submittedName>
</protein>
<organism evidence="1 2">
    <name type="scientific">Novosphingobium aureum</name>
    <dbReference type="NCBI Taxonomy" id="2792964"/>
    <lineage>
        <taxon>Bacteria</taxon>
        <taxon>Pseudomonadati</taxon>
        <taxon>Pseudomonadota</taxon>
        <taxon>Alphaproteobacteria</taxon>
        <taxon>Sphingomonadales</taxon>
        <taxon>Sphingomonadaceae</taxon>
        <taxon>Novosphingobium</taxon>
    </lineage>
</organism>
<sequence length="175" mass="18743">MGAFASLTPSLLARKGGAKPAMRRQESTRLAAAAIGNPASIRGAMPVGNDDFEDGDDLGWNDFGDQAPVVERIRHAAASQTFDVGKPEVLHRMDQIAQRLGAVAQREPVVAETAAKPGKRAAFTLRLDAERHFQLKMAALMLDRSSQSIVTEALDRFLAEIPGVSGQQPPVSQQS</sequence>
<proteinExistence type="predicted"/>
<keyword evidence="2" id="KW-1185">Reference proteome</keyword>
<dbReference type="EMBL" id="JADZGI010000001">
    <property type="protein sequence ID" value="MBH0112467.1"/>
    <property type="molecule type" value="Genomic_DNA"/>
</dbReference>
<dbReference type="AlphaFoldDB" id="A0A931HAM2"/>
<dbReference type="Proteomes" id="UP000617634">
    <property type="component" value="Unassembled WGS sequence"/>
</dbReference>
<evidence type="ECO:0000313" key="1">
    <source>
        <dbReference type="EMBL" id="MBH0112467.1"/>
    </source>
</evidence>
<name>A0A931HAM2_9SPHN</name>
<evidence type="ECO:0000313" key="2">
    <source>
        <dbReference type="Proteomes" id="UP000617634"/>
    </source>
</evidence>
<gene>
    <name evidence="1" type="ORF">I5E68_05805</name>
</gene>
<comment type="caution">
    <text evidence="1">The sequence shown here is derived from an EMBL/GenBank/DDBJ whole genome shotgun (WGS) entry which is preliminary data.</text>
</comment>
<dbReference type="InterPro" id="IPR010985">
    <property type="entry name" value="Ribbon_hlx_hlx"/>
</dbReference>
<reference evidence="1" key="1">
    <citation type="submission" date="2020-11" db="EMBL/GenBank/DDBJ databases">
        <title>Novosphingobium aureum sp. nov., a marine bacterium isolated from sediment of a salt flat.</title>
        <authorList>
            <person name="Yoo Y."/>
            <person name="Kim J.-J."/>
        </authorList>
    </citation>
    <scope>NUCLEOTIDE SEQUENCE</scope>
    <source>
        <strain evidence="1">YJ-S2-02</strain>
    </source>
</reference>
<dbReference type="GO" id="GO:0006355">
    <property type="term" value="P:regulation of DNA-templated transcription"/>
    <property type="evidence" value="ECO:0007669"/>
    <property type="project" value="InterPro"/>
</dbReference>
<dbReference type="SUPFAM" id="SSF47598">
    <property type="entry name" value="Ribbon-helix-helix"/>
    <property type="match status" value="1"/>
</dbReference>